<keyword evidence="2" id="KW-1185">Reference proteome</keyword>
<protein>
    <submittedName>
        <fullName evidence="1">Uncharacterized protein</fullName>
    </submittedName>
</protein>
<sequence length="95" mass="10814">MSKTIELIRNHKRVESVTVQDGGDTLWVYLVKGWNRYGRCGDGYSKGFYRDNGETATSALNWVRREIHECKDATCPRCRPQTAEDIAFYGGEHAA</sequence>
<gene>
    <name evidence="1" type="ORF">LAV_00130</name>
</gene>
<organism evidence="1 2">
    <name type="scientific">Sphingobium phage Lacusarx</name>
    <dbReference type="NCBI Taxonomy" id="1980139"/>
    <lineage>
        <taxon>Viruses</taxon>
        <taxon>Duplodnaviria</taxon>
        <taxon>Heunggongvirae</taxon>
        <taxon>Uroviricota</taxon>
        <taxon>Caudoviricetes</taxon>
        <taxon>Lacusarxvirus</taxon>
        <taxon>Lacusarxvirus lacusarx</taxon>
    </lineage>
</organism>
<reference evidence="1 2" key="1">
    <citation type="submission" date="2017-02" db="EMBL/GenBank/DDBJ databases">
        <title>The first characterized phage against a member of the ecologically important #sphingomonads reveals high dissimilarity against all other known phages.</title>
        <authorList>
            <person name="Nielsen T.K."/>
            <person name="Carstens A.B."/>
            <person name="Kot W."/>
            <person name="Lametsch R."/>
            <person name="Neve H."/>
            <person name="Hansen L.H."/>
        </authorList>
    </citation>
    <scope>NUCLEOTIDE SEQUENCE [LARGE SCALE GENOMIC DNA]</scope>
</reference>
<proteinExistence type="predicted"/>
<dbReference type="EMBL" id="KY629563">
    <property type="protein sequence ID" value="ARK07505.1"/>
    <property type="molecule type" value="Genomic_DNA"/>
</dbReference>
<evidence type="ECO:0000313" key="2">
    <source>
        <dbReference type="Proteomes" id="UP000223906"/>
    </source>
</evidence>
<accession>A0A1W6DX77</accession>
<name>A0A1W6DX77_9CAUD</name>
<evidence type="ECO:0000313" key="1">
    <source>
        <dbReference type="EMBL" id="ARK07505.1"/>
    </source>
</evidence>
<dbReference type="Proteomes" id="UP000223906">
    <property type="component" value="Segment"/>
</dbReference>